<feature type="binding site" evidence="6">
    <location>
        <position position="65"/>
    </location>
    <ligand>
        <name>a divalent metal cation</name>
        <dbReference type="ChEBI" id="CHEBI:60240"/>
        <label>1</label>
    </ligand>
</feature>
<dbReference type="Gene3D" id="3.30.70.120">
    <property type="match status" value="1"/>
</dbReference>
<dbReference type="PANTHER" id="PTHR13799:SF14">
    <property type="entry name" value="GTP CYCLOHYDROLASE 1 TYPE 2 HOMOLOG"/>
    <property type="match status" value="1"/>
</dbReference>
<feature type="binding site" evidence="6">
    <location>
        <position position="327"/>
    </location>
    <ligand>
        <name>a divalent metal cation</name>
        <dbReference type="ChEBI" id="CHEBI:60240"/>
        <label>1</label>
    </ligand>
</feature>
<dbReference type="FunFam" id="3.40.1390.30:FF:000001">
    <property type="entry name" value="GTP cyclohydrolase 1 type 2"/>
    <property type="match status" value="1"/>
</dbReference>
<evidence type="ECO:0000313" key="8">
    <source>
        <dbReference type="Proteomes" id="UP000077667"/>
    </source>
</evidence>
<dbReference type="Proteomes" id="UP000077667">
    <property type="component" value="Chromosome"/>
</dbReference>
<dbReference type="RefSeq" id="WP_067754781.1">
    <property type="nucleotide sequence ID" value="NZ_CP015772.1"/>
</dbReference>
<protein>
    <recommendedName>
        <fullName evidence="3 5">GTP cyclohydrolase 1 type 2 homolog</fullName>
    </recommendedName>
</protein>
<feature type="binding site" evidence="6">
    <location>
        <position position="331"/>
    </location>
    <ligand>
        <name>a divalent metal cation</name>
        <dbReference type="ChEBI" id="CHEBI:60240"/>
        <label>1</label>
    </ligand>
</feature>
<evidence type="ECO:0000256" key="4">
    <source>
        <dbReference type="ARBA" id="ARBA00022723"/>
    </source>
</evidence>
<name>A0A1A9I0D9_9BACT</name>
<dbReference type="KEGG" id="nia:A8C56_09065"/>
<comment type="similarity">
    <text evidence="1 5">Belongs to the GTP cyclohydrolase I type 2/NIF3 family.</text>
</comment>
<dbReference type="InterPro" id="IPR015867">
    <property type="entry name" value="N-reg_PII/ATP_PRibTrfase_C"/>
</dbReference>
<keyword evidence="4 5" id="KW-0479">Metal-binding</keyword>
<dbReference type="Gene3D" id="3.40.1390.30">
    <property type="entry name" value="NIF3 (NGG1p interacting factor 3)-like"/>
    <property type="match status" value="1"/>
</dbReference>
<dbReference type="SUPFAM" id="SSF102705">
    <property type="entry name" value="NIF3 (NGG1p interacting factor 3)-like"/>
    <property type="match status" value="1"/>
</dbReference>
<dbReference type="InterPro" id="IPR036069">
    <property type="entry name" value="DUF34/NIF3_sf"/>
</dbReference>
<dbReference type="PANTHER" id="PTHR13799">
    <property type="entry name" value="NGG1 INTERACTING FACTOR 3"/>
    <property type="match status" value="1"/>
</dbReference>
<gene>
    <name evidence="7" type="ORF">A8C56_09065</name>
</gene>
<sequence length="364" mass="40078">MTIGAVIQVLEAVAPPSLQESYDNAGLLTGQPSLECTGILCCLDATEAVISEAVEKHCNLVVAHHPIVFSGLKKLTGDNYVQRALIKAIKNDIAIYAIHTNLDNVIGGVNGQIAKKLGLINLRVLAPKENQLEKLFFFVPPEAAEKVMSALFAAGGGKIGNYSECSFRVSGTGSFLPGDEARPYSGERGKRHEADELKIEILYPRYLRHKMLSVLKENHPYEEVAYEQIALENLHQEIGAGITGELEEAMDETGFLQQLKALFHLPVIKHTSLLGKKVKKISICGGAGSFLIKNAIDSKSDIYISSDIKYHEFFDADGKIVIADIGHYESEQFTIELLYHILQEKFLNFAVLKTTVITNPVHYL</sequence>
<dbReference type="NCBIfam" id="TIGR00486">
    <property type="entry name" value="YbgI_SA1388"/>
    <property type="match status" value="1"/>
</dbReference>
<accession>A0A1A9I0D9</accession>
<evidence type="ECO:0000256" key="2">
    <source>
        <dbReference type="ARBA" id="ARBA00011643"/>
    </source>
</evidence>
<dbReference type="Pfam" id="PF01784">
    <property type="entry name" value="DUF34_NIF3"/>
    <property type="match status" value="1"/>
</dbReference>
<feature type="binding site" evidence="6">
    <location>
        <position position="103"/>
    </location>
    <ligand>
        <name>a divalent metal cation</name>
        <dbReference type="ChEBI" id="CHEBI:60240"/>
        <label>1</label>
    </ligand>
</feature>
<comment type="subunit">
    <text evidence="2">Homohexamer.</text>
</comment>
<feature type="binding site" evidence="6">
    <location>
        <position position="64"/>
    </location>
    <ligand>
        <name>a divalent metal cation</name>
        <dbReference type="ChEBI" id="CHEBI:60240"/>
        <label>2</label>
    </ligand>
</feature>
<evidence type="ECO:0000313" key="7">
    <source>
        <dbReference type="EMBL" id="ANH81108.1"/>
    </source>
</evidence>
<evidence type="ECO:0000256" key="5">
    <source>
        <dbReference type="PIRNR" id="PIRNR037489"/>
    </source>
</evidence>
<organism evidence="7 8">
    <name type="scientific">Niabella ginsenosidivorans</name>
    <dbReference type="NCBI Taxonomy" id="1176587"/>
    <lineage>
        <taxon>Bacteria</taxon>
        <taxon>Pseudomonadati</taxon>
        <taxon>Bacteroidota</taxon>
        <taxon>Chitinophagia</taxon>
        <taxon>Chitinophagales</taxon>
        <taxon>Chitinophagaceae</taxon>
        <taxon>Niabella</taxon>
    </lineage>
</organism>
<keyword evidence="8" id="KW-1185">Reference proteome</keyword>
<reference evidence="7 8" key="1">
    <citation type="submission" date="2016-05" db="EMBL/GenBank/DDBJ databases">
        <title>Niabella ginsenosidivorans BS26 whole genome sequencing.</title>
        <authorList>
            <person name="Im W.T."/>
            <person name="Siddiqi M.Z."/>
        </authorList>
    </citation>
    <scope>NUCLEOTIDE SEQUENCE [LARGE SCALE GENOMIC DNA]</scope>
    <source>
        <strain evidence="7 8">BS26</strain>
    </source>
</reference>
<dbReference type="GO" id="GO:0005737">
    <property type="term" value="C:cytoplasm"/>
    <property type="evidence" value="ECO:0007669"/>
    <property type="project" value="TreeGrafter"/>
</dbReference>
<dbReference type="STRING" id="1176587.A8C56_09065"/>
<evidence type="ECO:0000256" key="1">
    <source>
        <dbReference type="ARBA" id="ARBA00006964"/>
    </source>
</evidence>
<dbReference type="EMBL" id="CP015772">
    <property type="protein sequence ID" value="ANH81108.1"/>
    <property type="molecule type" value="Genomic_DNA"/>
</dbReference>
<dbReference type="InterPro" id="IPR017221">
    <property type="entry name" value="DUF34/NIF3_bac"/>
</dbReference>
<proteinExistence type="inferred from homology"/>
<dbReference type="OrthoDB" id="9792792at2"/>
<dbReference type="InterPro" id="IPR002678">
    <property type="entry name" value="DUF34/NIF3"/>
</dbReference>
<dbReference type="AlphaFoldDB" id="A0A1A9I0D9"/>
<dbReference type="PIRSF" id="PIRSF037489">
    <property type="entry name" value="UCP037489_NIF3_YqfO"/>
    <property type="match status" value="1"/>
</dbReference>
<dbReference type="GO" id="GO:0046872">
    <property type="term" value="F:metal ion binding"/>
    <property type="evidence" value="ECO:0007669"/>
    <property type="project" value="UniProtKB-UniRule"/>
</dbReference>
<evidence type="ECO:0000256" key="3">
    <source>
        <dbReference type="ARBA" id="ARBA00022112"/>
    </source>
</evidence>
<evidence type="ECO:0000256" key="6">
    <source>
        <dbReference type="PIRSR" id="PIRSR602678-1"/>
    </source>
</evidence>